<feature type="compositionally biased region" description="Low complexity" evidence="6">
    <location>
        <begin position="94"/>
        <end position="107"/>
    </location>
</feature>
<dbReference type="InterPro" id="IPR006121">
    <property type="entry name" value="HMA_dom"/>
</dbReference>
<proteinExistence type="inferred from homology"/>
<dbReference type="CDD" id="cd00371">
    <property type="entry name" value="HMA"/>
    <property type="match status" value="1"/>
</dbReference>
<dbReference type="PROSITE" id="PS50846">
    <property type="entry name" value="HMA_2"/>
    <property type="match status" value="1"/>
</dbReference>
<evidence type="ECO:0000313" key="9">
    <source>
        <dbReference type="Proteomes" id="UP001237642"/>
    </source>
</evidence>
<evidence type="ECO:0000256" key="4">
    <source>
        <dbReference type="ARBA" id="ARBA00023289"/>
    </source>
</evidence>
<evidence type="ECO:0000256" key="2">
    <source>
        <dbReference type="ARBA" id="ARBA00022481"/>
    </source>
</evidence>
<keyword evidence="4" id="KW-0636">Prenylation</keyword>
<dbReference type="GO" id="GO:0009626">
    <property type="term" value="P:plant-type hypersensitive response"/>
    <property type="evidence" value="ECO:0007669"/>
    <property type="project" value="UniProtKB-KW"/>
</dbReference>
<reference evidence="8" key="2">
    <citation type="submission" date="2023-05" db="EMBL/GenBank/DDBJ databases">
        <authorList>
            <person name="Schelkunov M.I."/>
        </authorList>
    </citation>
    <scope>NUCLEOTIDE SEQUENCE</scope>
    <source>
        <strain evidence="8">Hsosn_3</strain>
        <tissue evidence="8">Leaf</tissue>
    </source>
</reference>
<dbReference type="GO" id="GO:0016020">
    <property type="term" value="C:membrane"/>
    <property type="evidence" value="ECO:0007669"/>
    <property type="project" value="UniProtKB-SubCell"/>
</dbReference>
<dbReference type="Pfam" id="PF00403">
    <property type="entry name" value="HMA"/>
    <property type="match status" value="1"/>
</dbReference>
<keyword evidence="2" id="KW-0488">Methylation</keyword>
<dbReference type="PANTHER" id="PTHR45868:SF80">
    <property type="entry name" value="F15K9.8-RELATED"/>
    <property type="match status" value="1"/>
</dbReference>
<dbReference type="GO" id="GO:0046872">
    <property type="term" value="F:metal ion binding"/>
    <property type="evidence" value="ECO:0007669"/>
    <property type="project" value="UniProtKB-KW"/>
</dbReference>
<dbReference type="InterPro" id="IPR036163">
    <property type="entry name" value="HMA_dom_sf"/>
</dbReference>
<dbReference type="Gene3D" id="3.30.70.100">
    <property type="match status" value="1"/>
</dbReference>
<dbReference type="EMBL" id="JAUIZM010000011">
    <property type="protein sequence ID" value="KAK1354199.1"/>
    <property type="molecule type" value="Genomic_DNA"/>
</dbReference>
<reference evidence="8" key="1">
    <citation type="submission" date="2023-02" db="EMBL/GenBank/DDBJ databases">
        <title>Genome of toxic invasive species Heracleum sosnowskyi carries increased number of genes despite the absence of recent whole-genome duplications.</title>
        <authorList>
            <person name="Schelkunov M."/>
            <person name="Shtratnikova V."/>
            <person name="Makarenko M."/>
            <person name="Klepikova A."/>
            <person name="Omelchenko D."/>
            <person name="Novikova G."/>
            <person name="Obukhova E."/>
            <person name="Bogdanov V."/>
            <person name="Penin A."/>
            <person name="Logacheva M."/>
        </authorList>
    </citation>
    <scope>NUCLEOTIDE SEQUENCE</scope>
    <source>
        <strain evidence="8">Hsosn_3</strain>
        <tissue evidence="8">Leaf</tissue>
    </source>
</reference>
<accession>A0AAD8LZL5</accession>
<feature type="domain" description="HMA" evidence="7">
    <location>
        <begin position="10"/>
        <end position="73"/>
    </location>
</feature>
<dbReference type="PANTHER" id="PTHR45868">
    <property type="entry name" value="HEAVY METAL-ASSOCIATED ISOPRENYLATED PLANT PROTEIN 33-RELATED"/>
    <property type="match status" value="1"/>
</dbReference>
<evidence type="ECO:0000256" key="3">
    <source>
        <dbReference type="ARBA" id="ARBA00022723"/>
    </source>
</evidence>
<keyword evidence="3" id="KW-0479">Metal-binding</keyword>
<feature type="region of interest" description="Disordered" evidence="6">
    <location>
        <begin position="72"/>
        <end position="208"/>
    </location>
</feature>
<feature type="compositionally biased region" description="Polar residues" evidence="6">
    <location>
        <begin position="198"/>
        <end position="208"/>
    </location>
</feature>
<comment type="subcellular location">
    <subcellularLocation>
        <location evidence="1">Membrane</location>
        <topology evidence="1">Peripheral membrane protein</topology>
    </subcellularLocation>
</comment>
<name>A0AAD8LZL5_9APIA</name>
<organism evidence="8 9">
    <name type="scientific">Heracleum sosnowskyi</name>
    <dbReference type="NCBI Taxonomy" id="360622"/>
    <lineage>
        <taxon>Eukaryota</taxon>
        <taxon>Viridiplantae</taxon>
        <taxon>Streptophyta</taxon>
        <taxon>Embryophyta</taxon>
        <taxon>Tracheophyta</taxon>
        <taxon>Spermatophyta</taxon>
        <taxon>Magnoliopsida</taxon>
        <taxon>eudicotyledons</taxon>
        <taxon>Gunneridae</taxon>
        <taxon>Pentapetalae</taxon>
        <taxon>asterids</taxon>
        <taxon>campanulids</taxon>
        <taxon>Apiales</taxon>
        <taxon>Apiaceae</taxon>
        <taxon>Apioideae</taxon>
        <taxon>apioid superclade</taxon>
        <taxon>Tordylieae</taxon>
        <taxon>Tordyliinae</taxon>
        <taxon>Heracleum</taxon>
    </lineage>
</organism>
<comment type="caution">
    <text evidence="8">The sequence shown here is derived from an EMBL/GenBank/DDBJ whole genome shotgun (WGS) entry which is preliminary data.</text>
</comment>
<protein>
    <submittedName>
        <fullName evidence="8">Chloroplast-targeted copper chaperone</fullName>
    </submittedName>
</protein>
<comment type="similarity">
    <text evidence="5">Belongs to the HIPP family.</text>
</comment>
<keyword evidence="4" id="KW-0449">Lipoprotein</keyword>
<dbReference type="Proteomes" id="UP001237642">
    <property type="component" value="Unassembled WGS sequence"/>
</dbReference>
<sequence>MNNDNETINFQTWVLKVYIHCEGCKKKVKKVLQSIEGVYMTVVDSGEHKVTVTGNVDGQQLIKKLLKSGKQAELLPQTSQQVEKSPNKSKKNKPQNQPKNNPDNKPNGSGGKPETPGQDGGKIKEMKNGSGQDPVEKPEPGNAGEGLVEHVVGGNVNGGGKKKKKGQNGNNAPNGGGNGNNGVTNAPDGEIGAPKNVSGLNPNPNPVSQMPVGPINIGPPLEHMYPYPPNPYPVNPYPTPSPVYGLSYNTAYPTSSSSYYAPPMYDYTYSRSYPYPYPYYAPPQMDQAKPFSTNGYDHEEDESACSIM</sequence>
<dbReference type="SUPFAM" id="SSF55008">
    <property type="entry name" value="HMA, heavy metal-associated domain"/>
    <property type="match status" value="1"/>
</dbReference>
<gene>
    <name evidence="8" type="ORF">POM88_047455</name>
</gene>
<evidence type="ECO:0000256" key="1">
    <source>
        <dbReference type="ARBA" id="ARBA00004170"/>
    </source>
</evidence>
<evidence type="ECO:0000313" key="8">
    <source>
        <dbReference type="EMBL" id="KAK1354199.1"/>
    </source>
</evidence>
<evidence type="ECO:0000259" key="7">
    <source>
        <dbReference type="PROSITE" id="PS50846"/>
    </source>
</evidence>
<evidence type="ECO:0000256" key="5">
    <source>
        <dbReference type="ARBA" id="ARBA00024045"/>
    </source>
</evidence>
<evidence type="ECO:0000256" key="6">
    <source>
        <dbReference type="SAM" id="MobiDB-lite"/>
    </source>
</evidence>
<keyword evidence="9" id="KW-1185">Reference proteome</keyword>
<dbReference type="AlphaFoldDB" id="A0AAD8LZL5"/>